<dbReference type="OrthoDB" id="5975050at2759"/>
<keyword evidence="2" id="KW-0813">Transport</keyword>
<dbReference type="Gene3D" id="3.30.1520.10">
    <property type="entry name" value="Phox-like domain"/>
    <property type="match status" value="1"/>
</dbReference>
<dbReference type="GO" id="GO:0031901">
    <property type="term" value="C:early endosome membrane"/>
    <property type="evidence" value="ECO:0007669"/>
    <property type="project" value="UniProtKB-SubCell"/>
</dbReference>
<evidence type="ECO:0000256" key="3">
    <source>
        <dbReference type="ARBA" id="ARBA00022753"/>
    </source>
</evidence>
<evidence type="ECO:0000256" key="4">
    <source>
        <dbReference type="ARBA" id="ARBA00022927"/>
    </source>
</evidence>
<keyword evidence="4" id="KW-0653">Protein transport</keyword>
<dbReference type="PROSITE" id="PS50195">
    <property type="entry name" value="PX"/>
    <property type="match status" value="1"/>
</dbReference>
<keyword evidence="3" id="KW-0967">Endosome</keyword>
<dbReference type="GO" id="GO:1901981">
    <property type="term" value="F:phosphatidylinositol phosphate binding"/>
    <property type="evidence" value="ECO:0007669"/>
    <property type="project" value="TreeGrafter"/>
</dbReference>
<proteinExistence type="predicted"/>
<sequence>MTRALSTQQQGLEFKIISAQISQESEPRYVKYTLRVTYISGNDNDDHSPSQIERRYTQFSNLYNALKKDFPSLMSNIEFPKKVLTGNFDDKLILKRSIAFEQLLRHICSESKLRTSKAMEIFLQEQELLTVKEYLNTKDYNSASAILENSFKLINKIFLDRSTAVIFTLCRLVSTIAEIPNHTSRLKWCDLALYRFDGISDSDLLELYIPLIHTCIKIYKEENKDATNLEKLLQNFQVQGLNDIYKKTNLFSALNEAEKRISE</sequence>
<dbReference type="SMART" id="SM00312">
    <property type="entry name" value="PX"/>
    <property type="match status" value="1"/>
</dbReference>
<evidence type="ECO:0000256" key="6">
    <source>
        <dbReference type="ARBA" id="ARBA00023136"/>
    </source>
</evidence>
<dbReference type="PANTHER" id="PTHR20939:SF11">
    <property type="entry name" value="LD12265P"/>
    <property type="match status" value="1"/>
</dbReference>
<dbReference type="InterPro" id="IPR001683">
    <property type="entry name" value="PX_dom"/>
</dbReference>
<accession>A0A834ICS7</accession>
<feature type="domain" description="PX" evidence="7">
    <location>
        <begin position="10"/>
        <end position="130"/>
    </location>
</feature>
<name>A0A834ICS7_RHYFE</name>
<dbReference type="AlphaFoldDB" id="A0A834ICS7"/>
<evidence type="ECO:0000313" key="8">
    <source>
        <dbReference type="EMBL" id="KAF7278319.1"/>
    </source>
</evidence>
<organism evidence="8 9">
    <name type="scientific">Rhynchophorus ferrugineus</name>
    <name type="common">Red palm weevil</name>
    <name type="synonym">Curculio ferrugineus</name>
    <dbReference type="NCBI Taxonomy" id="354439"/>
    <lineage>
        <taxon>Eukaryota</taxon>
        <taxon>Metazoa</taxon>
        <taxon>Ecdysozoa</taxon>
        <taxon>Arthropoda</taxon>
        <taxon>Hexapoda</taxon>
        <taxon>Insecta</taxon>
        <taxon>Pterygota</taxon>
        <taxon>Neoptera</taxon>
        <taxon>Endopterygota</taxon>
        <taxon>Coleoptera</taxon>
        <taxon>Polyphaga</taxon>
        <taxon>Cucujiformia</taxon>
        <taxon>Curculionidae</taxon>
        <taxon>Dryophthorinae</taxon>
        <taxon>Rhynchophorus</taxon>
    </lineage>
</organism>
<evidence type="ECO:0000313" key="9">
    <source>
        <dbReference type="Proteomes" id="UP000625711"/>
    </source>
</evidence>
<comment type="subcellular location">
    <subcellularLocation>
        <location evidence="1">Early endosome membrane</location>
        <topology evidence="1">Peripheral membrane protein</topology>
        <orientation evidence="1">Cytoplasmic side</orientation>
    </subcellularLocation>
</comment>
<comment type="caution">
    <text evidence="8">The sequence shown here is derived from an EMBL/GenBank/DDBJ whole genome shotgun (WGS) entry which is preliminary data.</text>
</comment>
<evidence type="ECO:0000256" key="2">
    <source>
        <dbReference type="ARBA" id="ARBA00022448"/>
    </source>
</evidence>
<evidence type="ECO:0000256" key="1">
    <source>
        <dbReference type="ARBA" id="ARBA00004469"/>
    </source>
</evidence>
<evidence type="ECO:0000256" key="5">
    <source>
        <dbReference type="ARBA" id="ARBA00023121"/>
    </source>
</evidence>
<gene>
    <name evidence="8" type="ORF">GWI33_008535</name>
</gene>
<dbReference type="PANTHER" id="PTHR20939">
    <property type="entry name" value="SORTING NEXIN 20, 21"/>
    <property type="match status" value="1"/>
</dbReference>
<dbReference type="SUPFAM" id="SSF64268">
    <property type="entry name" value="PX domain"/>
    <property type="match status" value="1"/>
</dbReference>
<dbReference type="Pfam" id="PF00787">
    <property type="entry name" value="PX"/>
    <property type="match status" value="1"/>
</dbReference>
<dbReference type="InterPro" id="IPR036871">
    <property type="entry name" value="PX_dom_sf"/>
</dbReference>
<reference evidence="8" key="1">
    <citation type="submission" date="2020-08" db="EMBL/GenBank/DDBJ databases">
        <title>Genome sequencing and assembly of the red palm weevil Rhynchophorus ferrugineus.</title>
        <authorList>
            <person name="Dias G.B."/>
            <person name="Bergman C.M."/>
            <person name="Manee M."/>
        </authorList>
    </citation>
    <scope>NUCLEOTIDE SEQUENCE</scope>
    <source>
        <strain evidence="8">AA-2017</strain>
        <tissue evidence="8">Whole larva</tissue>
    </source>
</reference>
<protein>
    <recommendedName>
        <fullName evidence="7">PX domain-containing protein</fullName>
    </recommendedName>
</protein>
<keyword evidence="9" id="KW-1185">Reference proteome</keyword>
<evidence type="ECO:0000259" key="7">
    <source>
        <dbReference type="PROSITE" id="PS50195"/>
    </source>
</evidence>
<keyword evidence="6" id="KW-0472">Membrane</keyword>
<keyword evidence="5" id="KW-0446">Lipid-binding</keyword>
<dbReference type="InterPro" id="IPR039937">
    <property type="entry name" value="SNX20/SNX21"/>
</dbReference>
<dbReference type="Proteomes" id="UP000625711">
    <property type="component" value="Unassembled WGS sequence"/>
</dbReference>
<dbReference type="EMBL" id="JAACXV010000403">
    <property type="protein sequence ID" value="KAF7278319.1"/>
    <property type="molecule type" value="Genomic_DNA"/>
</dbReference>
<dbReference type="GO" id="GO:0015031">
    <property type="term" value="P:protein transport"/>
    <property type="evidence" value="ECO:0007669"/>
    <property type="project" value="UniProtKB-KW"/>
</dbReference>